<sequence>MAESEDGLRSLFMTVKEESAKAGLKLNIKKTKILTTGPIRNWKIDGEDLEVVPESIYLGSKITEDAETAATRLSDGCSSENKPWYRRTRYSLAKIPA</sequence>
<dbReference type="EMBL" id="KL367526">
    <property type="protein sequence ID" value="KFD66334.1"/>
    <property type="molecule type" value="Genomic_DNA"/>
</dbReference>
<organism evidence="2">
    <name type="scientific">Trichuris suis</name>
    <name type="common">pig whipworm</name>
    <dbReference type="NCBI Taxonomy" id="68888"/>
    <lineage>
        <taxon>Eukaryota</taxon>
        <taxon>Metazoa</taxon>
        <taxon>Ecdysozoa</taxon>
        <taxon>Nematoda</taxon>
        <taxon>Enoplea</taxon>
        <taxon>Dorylaimia</taxon>
        <taxon>Trichinellida</taxon>
        <taxon>Trichuridae</taxon>
        <taxon>Trichuris</taxon>
    </lineage>
</organism>
<dbReference type="PANTHER" id="PTHR47027:SF8">
    <property type="entry name" value="RIBONUCLEASE H"/>
    <property type="match status" value="1"/>
</dbReference>
<dbReference type="Proteomes" id="UP000030758">
    <property type="component" value="Unassembled WGS sequence"/>
</dbReference>
<evidence type="ECO:0000313" key="2">
    <source>
        <dbReference type="EMBL" id="KFD66334.1"/>
    </source>
</evidence>
<reference evidence="2 3" key="1">
    <citation type="journal article" date="2014" name="Nat. Genet.">
        <title>Genome and transcriptome of the porcine whipworm Trichuris suis.</title>
        <authorList>
            <person name="Jex A.R."/>
            <person name="Nejsum P."/>
            <person name="Schwarz E.M."/>
            <person name="Hu L."/>
            <person name="Young N.D."/>
            <person name="Hall R.S."/>
            <person name="Korhonen P.K."/>
            <person name="Liao S."/>
            <person name="Thamsborg S."/>
            <person name="Xia J."/>
            <person name="Xu P."/>
            <person name="Wang S."/>
            <person name="Scheerlinck J.P."/>
            <person name="Hofmann A."/>
            <person name="Sternberg P.W."/>
            <person name="Wang J."/>
            <person name="Gasser R.B."/>
        </authorList>
    </citation>
    <scope>NUCLEOTIDE SEQUENCE [LARGE SCALE GENOMIC DNA]</scope>
    <source>
        <strain evidence="2">DCEP-RM93F</strain>
        <strain evidence="1">DCEP-RM93M</strain>
    </source>
</reference>
<gene>
    <name evidence="1" type="ORF">M513_09508</name>
    <name evidence="2" type="ORF">M514_09508</name>
</gene>
<evidence type="ECO:0000313" key="1">
    <source>
        <dbReference type="EMBL" id="KFD49676.1"/>
    </source>
</evidence>
<evidence type="ECO:0000313" key="3">
    <source>
        <dbReference type="Proteomes" id="UP000030764"/>
    </source>
</evidence>
<protein>
    <recommendedName>
        <fullName evidence="4">Reverse transcriptase domain-containing protein</fullName>
    </recommendedName>
</protein>
<name>A0A085NA38_9BILA</name>
<dbReference type="Proteomes" id="UP000030764">
    <property type="component" value="Unassembled WGS sequence"/>
</dbReference>
<dbReference type="AlphaFoldDB" id="A0A085NA38"/>
<accession>A0A085NA38</accession>
<keyword evidence="3" id="KW-1185">Reference proteome</keyword>
<dbReference type="EMBL" id="KL363266">
    <property type="protein sequence ID" value="KFD49676.1"/>
    <property type="molecule type" value="Genomic_DNA"/>
</dbReference>
<proteinExistence type="predicted"/>
<dbReference type="PANTHER" id="PTHR47027">
    <property type="entry name" value="REVERSE TRANSCRIPTASE DOMAIN-CONTAINING PROTEIN"/>
    <property type="match status" value="1"/>
</dbReference>
<evidence type="ECO:0008006" key="4">
    <source>
        <dbReference type="Google" id="ProtNLM"/>
    </source>
</evidence>